<dbReference type="NCBIfam" id="TIGR01764">
    <property type="entry name" value="excise"/>
    <property type="match status" value="1"/>
</dbReference>
<feature type="domain" description="Helix-turn-helix" evidence="1">
    <location>
        <begin position="7"/>
        <end position="58"/>
    </location>
</feature>
<reference evidence="3 4" key="1">
    <citation type="submission" date="2007-07" db="EMBL/GenBank/DDBJ databases">
        <title>Complete sequence of plasmid pXAUT01 of Xanthobacter autotrophicus Py2.</title>
        <authorList>
            <consortium name="US DOE Joint Genome Institute"/>
            <person name="Copeland A."/>
            <person name="Lucas S."/>
            <person name="Lapidus A."/>
            <person name="Barry K."/>
            <person name="Glavina del Rio T."/>
            <person name="Hammon N."/>
            <person name="Israni S."/>
            <person name="Dalin E."/>
            <person name="Tice H."/>
            <person name="Pitluck S."/>
            <person name="Sims D."/>
            <person name="Brettin T."/>
            <person name="Bruce D."/>
            <person name="Detter J.C."/>
            <person name="Han C."/>
            <person name="Tapia R."/>
            <person name="Brainard J."/>
            <person name="Schmutz J."/>
            <person name="Larimer F."/>
            <person name="Land M."/>
            <person name="Hauser L."/>
            <person name="Kyrpides N."/>
            <person name="Kim E."/>
            <person name="Ensigns S.A."/>
            <person name="Richardson P."/>
        </authorList>
    </citation>
    <scope>NUCLEOTIDE SEQUENCE [LARGE SCALE GENOMIC DNA]</scope>
    <source>
        <strain evidence="4">ATCC BAA-1158 / Py2</strain>
        <plasmid evidence="4">Plasmid pXAUT01</plasmid>
    </source>
</reference>
<evidence type="ECO:0000313" key="4">
    <source>
        <dbReference type="Proteomes" id="UP000002417"/>
    </source>
</evidence>
<proteinExistence type="predicted"/>
<feature type="domain" description="MEDS" evidence="2">
    <location>
        <begin position="96"/>
        <end position="258"/>
    </location>
</feature>
<dbReference type="HOGENOM" id="CLU_1052957_0_0_5"/>
<evidence type="ECO:0000259" key="1">
    <source>
        <dbReference type="Pfam" id="PF12728"/>
    </source>
</evidence>
<evidence type="ECO:0000313" key="3">
    <source>
        <dbReference type="EMBL" id="ABS70075.1"/>
    </source>
</evidence>
<keyword evidence="4" id="KW-1185">Reference proteome</keyword>
<protein>
    <submittedName>
        <fullName evidence="3">DNA binding domain, excisionase family</fullName>
    </submittedName>
</protein>
<dbReference type="InterPro" id="IPR009061">
    <property type="entry name" value="DNA-bd_dom_put_sf"/>
</dbReference>
<name>A7IPX9_XANP2</name>
<dbReference type="InterPro" id="IPR010093">
    <property type="entry name" value="SinI_DNA-bd"/>
</dbReference>
<dbReference type="SUPFAM" id="SSF46955">
    <property type="entry name" value="Putative DNA-binding domain"/>
    <property type="match status" value="1"/>
</dbReference>
<evidence type="ECO:0000259" key="2">
    <source>
        <dbReference type="Pfam" id="PF14417"/>
    </source>
</evidence>
<dbReference type="eggNOG" id="COG2205">
    <property type="taxonomic scope" value="Bacteria"/>
</dbReference>
<dbReference type="Proteomes" id="UP000002417">
    <property type="component" value="Plasmid pXAUT01"/>
</dbReference>
<gene>
    <name evidence="3" type="ordered locus">Xaut_4864</name>
</gene>
<keyword evidence="3" id="KW-0614">Plasmid</keyword>
<dbReference type="Gene3D" id="1.10.1660.10">
    <property type="match status" value="1"/>
</dbReference>
<dbReference type="InterPro" id="IPR025847">
    <property type="entry name" value="MEDS_domain"/>
</dbReference>
<dbReference type="GO" id="GO:0003677">
    <property type="term" value="F:DNA binding"/>
    <property type="evidence" value="ECO:0007669"/>
    <property type="project" value="InterPro"/>
</dbReference>
<dbReference type="Pfam" id="PF14417">
    <property type="entry name" value="MEDS"/>
    <property type="match status" value="1"/>
</dbReference>
<dbReference type="KEGG" id="xau:Xaut_4864"/>
<dbReference type="EMBL" id="CP000782">
    <property type="protein sequence ID" value="ABS70075.1"/>
    <property type="molecule type" value="Genomic_DNA"/>
</dbReference>
<dbReference type="OrthoDB" id="116243at2"/>
<organism evidence="3 4">
    <name type="scientific">Xanthobacter autotrophicus (strain ATCC BAA-1158 / Py2)</name>
    <dbReference type="NCBI Taxonomy" id="78245"/>
    <lineage>
        <taxon>Bacteria</taxon>
        <taxon>Pseudomonadati</taxon>
        <taxon>Pseudomonadota</taxon>
        <taxon>Alphaproteobacteria</taxon>
        <taxon>Hyphomicrobiales</taxon>
        <taxon>Xanthobacteraceae</taxon>
        <taxon>Xanthobacter</taxon>
    </lineage>
</organism>
<sequence>MNEENNLLTLEEAAQYLGFSKTTLRRWTSDGQLACLRVGLRGERRFDRKVLDAFLAGRSEEVGEVAAPALAPPAAAAEPAPLAGQAHAHTHAHLHRHICLHYRNPAEQWESFRTYFLDHYRAGAPTTYMYSSSTRADLLERVHNEGIDPEEAVRSGLLRLVPASESYLRQSEFSADFMISFVRLIMIRMRADGYQRHLTTGEMDWHFMRSAGNIDELHLYERKLNRLSDEYPEATIVCHYDITKFDSEAVLNACLTHPNVYFGERSRKGGVLLP</sequence>
<dbReference type="AlphaFoldDB" id="A7IPX9"/>
<accession>A7IPX9</accession>
<dbReference type="InterPro" id="IPR041657">
    <property type="entry name" value="HTH_17"/>
</dbReference>
<dbReference type="Pfam" id="PF12728">
    <property type="entry name" value="HTH_17"/>
    <property type="match status" value="1"/>
</dbReference>
<geneLocation type="plasmid" evidence="3 4">
    <name>pXAUT01</name>
</geneLocation>